<dbReference type="PANTHER" id="PTHR15678:SF13">
    <property type="entry name" value="FMP27_BLTP2_HOBBIT GFWDK MOTIF-CONTAINING RBG UNIT DOMAIN-CONTAINING PROTEIN"/>
    <property type="match status" value="1"/>
</dbReference>
<evidence type="ECO:0000256" key="2">
    <source>
        <dbReference type="ARBA" id="ARBA00004271"/>
    </source>
</evidence>
<evidence type="ECO:0000313" key="15">
    <source>
        <dbReference type="Proteomes" id="UP000694005"/>
    </source>
</evidence>
<evidence type="ECO:0000256" key="7">
    <source>
        <dbReference type="ARBA" id="ARBA00022729"/>
    </source>
</evidence>
<dbReference type="Pfam" id="PF21467">
    <property type="entry name" value="BetaGal_gal-bd"/>
    <property type="match status" value="1"/>
</dbReference>
<keyword evidence="12" id="KW-0472">Membrane</keyword>
<gene>
    <name evidence="14" type="ORF">BRAPAZ1V2_A08P06600.2</name>
</gene>
<dbReference type="FunFam" id="2.60.120.260:FF:000076">
    <property type="entry name" value="Beta-galactosidase"/>
    <property type="match status" value="1"/>
</dbReference>
<dbReference type="GO" id="GO:0048046">
    <property type="term" value="C:apoplast"/>
    <property type="evidence" value="ECO:0007669"/>
    <property type="project" value="UniProtKB-SubCell"/>
</dbReference>
<evidence type="ECO:0000256" key="6">
    <source>
        <dbReference type="ARBA" id="ARBA00022525"/>
    </source>
</evidence>
<dbReference type="PRINTS" id="PR00742">
    <property type="entry name" value="GLHYDRLASE35"/>
</dbReference>
<dbReference type="Gene3D" id="3.20.20.80">
    <property type="entry name" value="Glycosidases"/>
    <property type="match status" value="1"/>
</dbReference>
<feature type="compositionally biased region" description="Polar residues" evidence="11">
    <location>
        <begin position="1965"/>
        <end position="1986"/>
    </location>
</feature>
<feature type="compositionally biased region" description="Basic and acidic residues" evidence="11">
    <location>
        <begin position="1419"/>
        <end position="1429"/>
    </location>
</feature>
<keyword evidence="7" id="KW-0732">Signal</keyword>
<evidence type="ECO:0000256" key="11">
    <source>
        <dbReference type="SAM" id="MobiDB-lite"/>
    </source>
</evidence>
<dbReference type="GO" id="GO:0005975">
    <property type="term" value="P:carbohydrate metabolic process"/>
    <property type="evidence" value="ECO:0007669"/>
    <property type="project" value="InterPro"/>
</dbReference>
<evidence type="ECO:0000313" key="14">
    <source>
        <dbReference type="EMBL" id="CAG7896994.1"/>
    </source>
</evidence>
<evidence type="ECO:0000259" key="13">
    <source>
        <dbReference type="SMART" id="SM01214"/>
    </source>
</evidence>
<accession>A0A8D9HEL7</accession>
<dbReference type="Gene3D" id="2.60.120.260">
    <property type="entry name" value="Galactose-binding domain-like"/>
    <property type="match status" value="1"/>
</dbReference>
<dbReference type="FunFam" id="3.20.20.80:FF:000006">
    <property type="entry name" value="Beta-galactosidase"/>
    <property type="match status" value="1"/>
</dbReference>
<evidence type="ECO:0000256" key="1">
    <source>
        <dbReference type="ARBA" id="ARBA00001412"/>
    </source>
</evidence>
<reference evidence="14 15" key="1">
    <citation type="submission" date="2021-07" db="EMBL/GenBank/DDBJ databases">
        <authorList>
            <consortium name="Genoscope - CEA"/>
            <person name="William W."/>
        </authorList>
    </citation>
    <scope>NUCLEOTIDE SEQUENCE [LARGE SCALE GENOMIC DNA]</scope>
</reference>
<dbReference type="InterPro" id="IPR048913">
    <property type="entry name" value="BetaGal_gal-bd"/>
</dbReference>
<dbReference type="Pfam" id="PF10344">
    <property type="entry name" value="Hobbit"/>
    <property type="match status" value="4"/>
</dbReference>
<dbReference type="InterPro" id="IPR045167">
    <property type="entry name" value="Hobbit"/>
</dbReference>
<feature type="compositionally biased region" description="Low complexity" evidence="11">
    <location>
        <begin position="1407"/>
        <end position="1418"/>
    </location>
</feature>
<comment type="catalytic activity">
    <reaction evidence="1 10">
        <text>Hydrolysis of terminal non-reducing beta-D-galactose residues in beta-D-galactosides.</text>
        <dbReference type="EC" id="3.2.1.23"/>
    </reaction>
</comment>
<feature type="compositionally biased region" description="Low complexity" evidence="11">
    <location>
        <begin position="1898"/>
        <end position="1912"/>
    </location>
</feature>
<dbReference type="Pfam" id="PF17834">
    <property type="entry name" value="GHD"/>
    <property type="match status" value="1"/>
</dbReference>
<keyword evidence="12" id="KW-0812">Transmembrane</keyword>
<dbReference type="InterPro" id="IPR001944">
    <property type="entry name" value="Glycoside_Hdrlase_35"/>
</dbReference>
<dbReference type="FunFam" id="2.60.120.260:FF:000142">
    <property type="entry name" value="Beta-galactosidase"/>
    <property type="match status" value="1"/>
</dbReference>
<dbReference type="Proteomes" id="UP000694005">
    <property type="component" value="Chromosome A08"/>
</dbReference>
<dbReference type="FunFam" id="2.60.120.260:FF:000061">
    <property type="entry name" value="Beta-galactosidase"/>
    <property type="match status" value="1"/>
</dbReference>
<dbReference type="PANTHER" id="PTHR15678">
    <property type="entry name" value="ANTIGEN MLAA-22-RELATED"/>
    <property type="match status" value="1"/>
</dbReference>
<evidence type="ECO:0000256" key="9">
    <source>
        <dbReference type="ARBA" id="ARBA00023295"/>
    </source>
</evidence>
<dbReference type="Gramene" id="A08p06600.2_BraZ1">
    <property type="protein sequence ID" value="A08p06600.2_BraZ1.CDS"/>
    <property type="gene ID" value="A08g06600.2_BraZ1"/>
</dbReference>
<evidence type="ECO:0000256" key="5">
    <source>
        <dbReference type="ARBA" id="ARBA00022523"/>
    </source>
</evidence>
<proteinExistence type="inferred from homology"/>
<dbReference type="InterPro" id="IPR019801">
    <property type="entry name" value="Glyco_hydro_35_CS"/>
</dbReference>
<keyword evidence="8 10" id="KW-0378">Hydrolase</keyword>
<dbReference type="SMART" id="SM01214">
    <property type="entry name" value="Fmp27_GFWDK"/>
    <property type="match status" value="1"/>
</dbReference>
<sequence>MAASSATLYFGFLIASITLWMIFRLFTWMLSRVLGMSVRFRVSSRKCLRDVVVMSETGAFESSSADEIKFGVAFLSGELCIKVMIYDLDVVMRSSGALSCDKLTLCFQLGYDRAVGIVVIRTMEIVSGDVTMKLDNDFFSQSNPSSATALSTKKPHKEYQLSALAKYSMYFPEKVSFSLPKLDVRYLNRKHDLFAVNNVTAIILRSIKSKSVEDSGDITRLNVQMELNEIHLFREAESSILEIIKVDVVSFIEIPFQPVLPINANLEIELGGTQCNLFISRLEPWLSLLFPEKRTLVVQEEICTREKLKAADMKTIMWTCTFSAPEMTMLCGFGFLSLFWFFCSQSSHVFANNISSMDTAIDVELGELNLHLADEYQQCYKENILGTEPNSGLLMHIEKISLNWARRDCRNDLVLSVNVTTMSIYLSYKRVESLITNAVSLEARFKKLTVSGEKTNKTGGVELSHATEKETRLANLTLTRFIVNFCDATGLDNTVTDSVSLEVTGFSYSLNKDKHSTEMEFLGGKAIYQLYIPCSKVTLFDMHNAKLTRLSGGLDINFLLSAADISLGWEPDVHLYLYGLYLRLSSLAYAQNAEEHECVAGSGDVETTERKSIFAIDVEMLTISAGLGDGVEVKFNARSIFTENAFIGMLVEELMLALNGSRVLKTTRMQLSRIPTVSLDLSDDIVPVRTSGPWDWVVQGLDVNICMPYKLQLRVIADSIEEKLRDLKLITDAEEESLEPKNSSSGFGRLRFCIGRLNAYIEEEPIQGWLDEHYLLLKKETCELAVRLKFLEDFIHKASHKGAETSERKIVFDGDEIDVHDPLAISKVKEEIQKRSFRSYYQACQGLVPSEGSGACREGFQAGFKSSAARNSLLSVCATDFDLNLTAVRGGDSDAGLMQILRKLDPSCKEISGSKVNLKTGSLVVKLRNYTLPLLSASSCKCEGPIVQQAMSSQPEMKTHSDLRICFEQGEVSFGVGYEPAFADISHAFTVALSSRSPCAPQVSNEEQSLPWWDNMRNNVHCNITLSFSESSKWNVLATTDPYESQDKLQIVTGPIEFKQSDGRVVVNAKDFKIKLRSRHSLNVPAGGNSGAAFFEAPLFNIQVTMDWECEPGSSLNVLDPLRSASLSLRCNLSLRASDKNESMSPSSPTINLGAQDLAWILKCCSLYSDPPHKLRSFSGRPRFGVPRVVLVAEDLSLDQVITEFMVRVDATPFLINYVPSDLDDPAKGLNFDIKELKYELCYSRGKQNYTLECKRDALDLVYQGLDVHVPKVFINKDGHKGDEKNRDTGFLLSCDYCTIRRQAPKADIERLSAWQEAGRKNLEVTNRNESDEDLQSDPSDDDGYNIVLSDNCQRVFVYGLKLLWTIENRDAVFSFVSGISKGFEPSPSRQYTQSKILEGNQKNQEETSTSSASSGESRTIDKVETSGSHEEGISHFMVNVIEPQFNLHSEEGKGRFLLAAASGRVIARSFKSIMRVDEEVIVQFLGTTSLQSPKRIPEMTWTRLEISVMLEHVQAHVALTDVDPGAGVQWLPNIRRNSPKLKRTGALLEKVFMPCDMYLRYTKHEGLSSDLKIKPFEEITFNSRNIKATMTSRQFQVMMDVLTILLFPPKQPPFQLNDSYGPRKSSLHFPTEDDDAVDEVIPYGNEEVEIAKINLKEKEWEQKLLLVDIQILSHYSGNMEDTHVEKEGDSWMISSRKSILVERLKKELLYVQKSRKMASASLRSAQQKSANLQLMEKNKSAPYAMRISLEINRVVWCMVVDGRAFAEADINNMIYDFERDYKGIGVARFTTKFFVVRNCLCNATSDMILSAWNPPSEWGKQFMLRVDAKQGTPKDGNHLELFHVEIYPLRIHLSETMYKMMWEYFFPEEEQNSQRRQEVLKVSTTAGSKRVKRQLASHESSSSSAAVQSQSNVDCAQKSNILDVRSTAGVSADQELRRTSSFDRTWEESVAESVANELLLHSYNSPVSSSNDQKGESSRQMNLKNAKTDKPRSSSSREKKARKKQVEMIKISNIKIRQVELLVTYEGSRLVVNELRLLMDTFARDEFAGTWRGLFARVKKHITCGVLKSVIGIQGKKFSYKSQKNAQFTDDDLKLSNNDESVTWIKKDESGGAGDNFVTSVRGLFNTQRRKAKAFVIRTMRAEAENDFNGEWSDSDVEFSPFARQLTVTKAKRLIRRHTKKFRPSSKRDVVGQIQSVQGSDLKDAAVMTRVVVRFVVEPVMHTTGCYNFLCSGFIQINSNIAMEASISPVSGYCNLQYDISILIWKIFGFISRMYNFEGRYDLVRFIKTVQEVGLYVHLRIGPYVCAEWNFGGFPVWLKYVPGISFRTDNGPFKDAMQGFTHKIVQMMKDHQFFASQGGPIILSQIENEFGPILKGSSDHSYVNWAAKMAVGLNTGVPWVMCKEDDAPDPIINTCNGFYCDYFTPNKPYKPTMWTEAWTGWFTLFGGTIRKRPVEDLAFGVTRFIQNGGSYINYYMYHGGTNFGRTAGGPFITTSYDYDAPIDEYGLVQEPKYSHLKQLHQAIKQCESALVSSDATVTKLGRYGEAHVFSAGKGSCAAFLSNYHMNAPAKVVFNKRQYTLPAWSTSILPDCENVVYNTATVVAKTSNVEMVPSGSVVYSVARYDEDIDTYGDRGTITALGLLDQINVTRDTNDYLWYITSVDIKESESFLRGGKLPTLTVDSAGHAVHVFVNGHFYGSAFGTRENRKVSFSAPVNLRGGANRVALLSVAVGLPNDGPHFETWATGVVGSVALHGLDEGNKDLSRQKWTYQVGLRGEALNLISPTEASSVDWIKGSLAKQNKQPFTWYKAYFDSPSGNEPLALDLESMGKGQAWINGESLGRYWTAIAKGNCGSCNYAGPYRQANCQSGCGEPTQRWYHVPRSWLKPRGNLLVLFEELGGDISKVSVVKRSSVH</sequence>
<evidence type="ECO:0000256" key="12">
    <source>
        <dbReference type="SAM" id="Phobius"/>
    </source>
</evidence>
<comment type="subcellular location">
    <subcellularLocation>
        <location evidence="2">Secreted</location>
        <location evidence="2">Extracellular space</location>
        <location evidence="2">Apoplast</location>
    </subcellularLocation>
</comment>
<evidence type="ECO:0000256" key="10">
    <source>
        <dbReference type="RuleBase" id="RU000675"/>
    </source>
</evidence>
<feature type="domain" description="FMP27/BLTP2/Hobbit GFWDK motif-containing RBG unit" evidence="13">
    <location>
        <begin position="929"/>
        <end position="1045"/>
    </location>
</feature>
<comment type="similarity">
    <text evidence="3">Belongs to the glycosyl hydrolase 35 family.</text>
</comment>
<keyword evidence="9 10" id="KW-0326">Glycosidase</keyword>
<keyword evidence="6" id="KW-0964">Secreted</keyword>
<dbReference type="EC" id="3.2.1.23" evidence="4 10"/>
<feature type="region of interest" description="Disordered" evidence="11">
    <location>
        <begin position="1398"/>
        <end position="1429"/>
    </location>
</feature>
<dbReference type="SUPFAM" id="SSF49785">
    <property type="entry name" value="Galactose-binding domain-like"/>
    <property type="match status" value="2"/>
</dbReference>
<feature type="compositionally biased region" description="Acidic residues" evidence="11">
    <location>
        <begin position="1331"/>
        <end position="1343"/>
    </location>
</feature>
<dbReference type="InterPro" id="IPR008979">
    <property type="entry name" value="Galactose-bd-like_sf"/>
</dbReference>
<dbReference type="SUPFAM" id="SSF51445">
    <property type="entry name" value="(Trans)glycosidases"/>
    <property type="match status" value="1"/>
</dbReference>
<feature type="transmembrane region" description="Helical" evidence="12">
    <location>
        <begin position="6"/>
        <end position="26"/>
    </location>
</feature>
<dbReference type="PROSITE" id="PS01182">
    <property type="entry name" value="GLYCOSYL_HYDROL_F35"/>
    <property type="match status" value="1"/>
</dbReference>
<feature type="compositionally biased region" description="Basic and acidic residues" evidence="11">
    <location>
        <begin position="1987"/>
        <end position="1999"/>
    </location>
</feature>
<dbReference type="InterPro" id="IPR041392">
    <property type="entry name" value="GHD"/>
</dbReference>
<feature type="region of interest" description="Disordered" evidence="11">
    <location>
        <begin position="1891"/>
        <end position="1913"/>
    </location>
</feature>
<dbReference type="InterPro" id="IPR017853">
    <property type="entry name" value="GH"/>
</dbReference>
<organism evidence="14 15">
    <name type="scientific">Brassica campestris</name>
    <name type="common">Field mustard</name>
    <dbReference type="NCBI Taxonomy" id="3711"/>
    <lineage>
        <taxon>Eukaryota</taxon>
        <taxon>Viridiplantae</taxon>
        <taxon>Streptophyta</taxon>
        <taxon>Embryophyta</taxon>
        <taxon>Tracheophyta</taxon>
        <taxon>Spermatophyta</taxon>
        <taxon>Magnoliopsida</taxon>
        <taxon>eudicotyledons</taxon>
        <taxon>Gunneridae</taxon>
        <taxon>Pentapetalae</taxon>
        <taxon>rosids</taxon>
        <taxon>malvids</taxon>
        <taxon>Brassicales</taxon>
        <taxon>Brassicaceae</taxon>
        <taxon>Brassiceae</taxon>
        <taxon>Brassica</taxon>
    </lineage>
</organism>
<feature type="region of interest" description="Disordered" evidence="11">
    <location>
        <begin position="1965"/>
        <end position="2005"/>
    </location>
</feature>
<evidence type="ECO:0000256" key="8">
    <source>
        <dbReference type="ARBA" id="ARBA00022801"/>
    </source>
</evidence>
<dbReference type="InterPro" id="IPR031330">
    <property type="entry name" value="Gly_Hdrlase_35_cat"/>
</dbReference>
<dbReference type="GO" id="GO:0004565">
    <property type="term" value="F:beta-galactosidase activity"/>
    <property type="evidence" value="ECO:0007669"/>
    <property type="project" value="UniProtKB-EC"/>
</dbReference>
<dbReference type="EMBL" id="LS974624">
    <property type="protein sequence ID" value="CAG7896994.1"/>
    <property type="molecule type" value="Genomic_DNA"/>
</dbReference>
<name>A0A8D9HEL7_BRACM</name>
<evidence type="ECO:0000256" key="4">
    <source>
        <dbReference type="ARBA" id="ARBA00012756"/>
    </source>
</evidence>
<keyword evidence="5" id="KW-0052">Apoplast</keyword>
<dbReference type="Pfam" id="PF01301">
    <property type="entry name" value="Glyco_hydro_35"/>
    <property type="match status" value="1"/>
</dbReference>
<keyword evidence="12" id="KW-1133">Transmembrane helix</keyword>
<dbReference type="InterPro" id="IPR019441">
    <property type="entry name" value="FMP27/BLTP2/Hobbit_GFWDK_RBG"/>
</dbReference>
<feature type="region of interest" description="Disordered" evidence="11">
    <location>
        <begin position="1323"/>
        <end position="1343"/>
    </location>
</feature>
<protein>
    <recommendedName>
        <fullName evidence="4 10">Beta-galactosidase</fullName>
        <ecNumber evidence="4 10">3.2.1.23</ecNumber>
    </recommendedName>
</protein>
<evidence type="ECO:0000256" key="3">
    <source>
        <dbReference type="ARBA" id="ARBA00009809"/>
    </source>
</evidence>